<dbReference type="EMBL" id="FNBE01000001">
    <property type="protein sequence ID" value="SDE57959.1"/>
    <property type="molecule type" value="Genomic_DNA"/>
</dbReference>
<evidence type="ECO:0000256" key="2">
    <source>
        <dbReference type="ARBA" id="ARBA00023235"/>
    </source>
</evidence>
<evidence type="ECO:0000313" key="3">
    <source>
        <dbReference type="EMBL" id="SDE57959.1"/>
    </source>
</evidence>
<proteinExistence type="inferred from homology"/>
<dbReference type="Proteomes" id="UP000198967">
    <property type="component" value="Unassembled WGS sequence"/>
</dbReference>
<sequence>MRDIHATLMRGGTSKCWVFEHDALAVPGRGVDEVLLRLYGSPDPRQLDGVGGATSTTSKAVLLSPSARPDADVDYTFAQVGISDGRVDWTSNCGNCSAVVGPYALRRGWVVPTGDVTEVRVHNTNTDQLIVLEVATPGGEVQEEGDVVIPGVATPGLGVRMWFVDPGGRTTGALWPSGRRTDEIDGVPVTLVDAGAPVVVVPAGAVGLTGRESISEIDSDPALLARLDGIRRRGAVLMGLATEPAQAARATPKLALAAAGVPGRSDLTIRMLSMGRAHPALAVTGSIALTLAAREPGTVLADLVSGDRDTVNLDMDTPAGVVSTAIADREGRTAVGVWRTARRLADALLALPEGAPTTHAERPTAGAAHAA</sequence>
<reference evidence="3 4" key="1">
    <citation type="submission" date="2016-10" db="EMBL/GenBank/DDBJ databases">
        <authorList>
            <person name="de Groot N.N."/>
        </authorList>
    </citation>
    <scope>NUCLEOTIDE SEQUENCE [LARGE SCALE GENOMIC DNA]</scope>
    <source>
        <strain evidence="3 4">CGMCC 4.3143</strain>
    </source>
</reference>
<dbReference type="PANTHER" id="PTHR43709:SF2">
    <property type="entry name" value="DUF453 DOMAIN PROTEIN (AFU_ORTHOLOGUE AFUA_6G00360)"/>
    <property type="match status" value="1"/>
</dbReference>
<dbReference type="RefSeq" id="WP_218129670.1">
    <property type="nucleotide sequence ID" value="NZ_FNBE01000001.1"/>
</dbReference>
<evidence type="ECO:0008006" key="5">
    <source>
        <dbReference type="Google" id="ProtNLM"/>
    </source>
</evidence>
<organism evidence="3 4">
    <name type="scientific">Pseudonocardia oroxyli</name>
    <dbReference type="NCBI Taxonomy" id="366584"/>
    <lineage>
        <taxon>Bacteria</taxon>
        <taxon>Bacillati</taxon>
        <taxon>Actinomycetota</taxon>
        <taxon>Actinomycetes</taxon>
        <taxon>Pseudonocardiales</taxon>
        <taxon>Pseudonocardiaceae</taxon>
        <taxon>Pseudonocardia</taxon>
    </lineage>
</organism>
<dbReference type="STRING" id="366584.SAMN05216377_101233"/>
<gene>
    <name evidence="3" type="ORF">SAMN05216377_101233</name>
</gene>
<keyword evidence="2" id="KW-0413">Isomerase</keyword>
<dbReference type="SUPFAM" id="SSF54506">
    <property type="entry name" value="Diaminopimelate epimerase-like"/>
    <property type="match status" value="2"/>
</dbReference>
<dbReference type="InterPro" id="IPR007400">
    <property type="entry name" value="PrpF-like"/>
</dbReference>
<dbReference type="Gene3D" id="3.10.310.10">
    <property type="entry name" value="Diaminopimelate Epimerase, Chain A, domain 1"/>
    <property type="match status" value="2"/>
</dbReference>
<dbReference type="PANTHER" id="PTHR43709">
    <property type="entry name" value="ACONITATE ISOMERASE-RELATED"/>
    <property type="match status" value="1"/>
</dbReference>
<protein>
    <recommendedName>
        <fullName evidence="5">Methylitaconate delta2-delta3-isomerase</fullName>
    </recommendedName>
</protein>
<evidence type="ECO:0000313" key="4">
    <source>
        <dbReference type="Proteomes" id="UP000198967"/>
    </source>
</evidence>
<accession>A0A1G7E2W5</accession>
<keyword evidence="4" id="KW-1185">Reference proteome</keyword>
<name>A0A1G7E2W5_PSEOR</name>
<comment type="similarity">
    <text evidence="1">Belongs to the PrpF family.</text>
</comment>
<dbReference type="GO" id="GO:0016853">
    <property type="term" value="F:isomerase activity"/>
    <property type="evidence" value="ECO:0007669"/>
    <property type="project" value="UniProtKB-KW"/>
</dbReference>
<dbReference type="Pfam" id="PF04303">
    <property type="entry name" value="PrpF"/>
    <property type="match status" value="1"/>
</dbReference>
<dbReference type="AlphaFoldDB" id="A0A1G7E2W5"/>
<evidence type="ECO:0000256" key="1">
    <source>
        <dbReference type="ARBA" id="ARBA00007673"/>
    </source>
</evidence>